<organism evidence="1 2">
    <name type="scientific">Thalassomonas actiniarum</name>
    <dbReference type="NCBI Taxonomy" id="485447"/>
    <lineage>
        <taxon>Bacteria</taxon>
        <taxon>Pseudomonadati</taxon>
        <taxon>Pseudomonadota</taxon>
        <taxon>Gammaproteobacteria</taxon>
        <taxon>Alteromonadales</taxon>
        <taxon>Colwelliaceae</taxon>
        <taxon>Thalassomonas</taxon>
    </lineage>
</organism>
<keyword evidence="2" id="KW-1185">Reference proteome</keyword>
<dbReference type="RefSeq" id="WP_044831446.1">
    <property type="nucleotide sequence ID" value="NZ_CP059735.1"/>
</dbReference>
<dbReference type="PANTHER" id="PTHR36932:SF1">
    <property type="entry name" value="CAPSULAR POLYSACCHARIDE BIOSYNTHESIS PROTEIN"/>
    <property type="match status" value="1"/>
</dbReference>
<dbReference type="InterPro" id="IPR042099">
    <property type="entry name" value="ANL_N_sf"/>
</dbReference>
<reference evidence="1 2" key="1">
    <citation type="journal article" date="2015" name="Genome Announc.">
        <title>Draft Genome Sequences of Marine Isolates of Thalassomonas viridans and Thalassomonas actiniarum.</title>
        <authorList>
            <person name="Olonade I."/>
            <person name="van Zyl L.J."/>
            <person name="Trindade M."/>
        </authorList>
    </citation>
    <scope>NUCLEOTIDE SEQUENCE [LARGE SCALE GENOMIC DNA]</scope>
    <source>
        <strain evidence="1 2">A5K-106</strain>
    </source>
</reference>
<dbReference type="EMBL" id="CP059735">
    <property type="protein sequence ID" value="WDE01141.1"/>
    <property type="molecule type" value="Genomic_DNA"/>
</dbReference>
<dbReference type="PANTHER" id="PTHR36932">
    <property type="entry name" value="CAPSULAR POLYSACCHARIDE BIOSYNTHESIS PROTEIN"/>
    <property type="match status" value="1"/>
</dbReference>
<dbReference type="SUPFAM" id="SSF56801">
    <property type="entry name" value="Acetyl-CoA synthetase-like"/>
    <property type="match status" value="1"/>
</dbReference>
<dbReference type="Gene3D" id="3.40.50.12780">
    <property type="entry name" value="N-terminal domain of ligase-like"/>
    <property type="match status" value="1"/>
</dbReference>
<dbReference type="Proteomes" id="UP000032568">
    <property type="component" value="Chromosome"/>
</dbReference>
<sequence>MLNISNSYKKLPAPVKDILKYGYSRLPLRLRLGKKFYRELKFLQQSQWWSREEMQAYQNLELTKLITHAVKNVPYYRDLFRRLKLTPDDIQCVDDLQKLPILTKDIIRENVDRLRADGYTDDQVITCSTSGSTGKPLKFYYDKDKDYLNFDPYIWRFFNWGGHKIGKLGAKLADWTLPGEAVHAYNPVRDLLILSAYHLQEDKAEDYALALAQYQVEYIDTYPSALVLLTKFLKAKNFAPPCQFKAVFSHSEMLHNWQRQLIEEYWGCKCYDWYGMEERAILGIECEQHQGLHLCSDFAITEFVPHKETKGDKIIATSLTNYAMPFIRYDTGDVGVLKNQACSCNRPFPLFELHGGRRKNFAVGKDGANIPIANIDIPNATDNVIQFQFVQKNKGELDLHIIRKNDFDDRDIKKINDKLCEKFGQNMDINIEFTSQIQKTGNGKTALFVQKLKPESNVEIA</sequence>
<name>A0AAF0C5I8_9GAMM</name>
<gene>
    <name evidence="1" type="ORF">SG35_011180</name>
</gene>
<keyword evidence="1" id="KW-0436">Ligase</keyword>
<reference evidence="1 2" key="2">
    <citation type="journal article" date="2022" name="Mar. Drugs">
        <title>Bioassay-Guided Fractionation Leads to the Detection of Cholic Acid Generated by the Rare Thalassomonas sp.</title>
        <authorList>
            <person name="Pheiffer F."/>
            <person name="Schneider Y.K."/>
            <person name="Hansen E.H."/>
            <person name="Andersen J.H."/>
            <person name="Isaksson J."/>
            <person name="Busche T."/>
            <person name="R C."/>
            <person name="Kalinowski J."/>
            <person name="Zyl L.V."/>
            <person name="Trindade M."/>
        </authorList>
    </citation>
    <scope>NUCLEOTIDE SEQUENCE [LARGE SCALE GENOMIC DNA]</scope>
    <source>
        <strain evidence="1 2">A5K-106</strain>
    </source>
</reference>
<dbReference type="InterPro" id="IPR053158">
    <property type="entry name" value="CapK_Type1_Caps_Biosynth"/>
</dbReference>
<dbReference type="AlphaFoldDB" id="A0AAF0C5I8"/>
<dbReference type="KEGG" id="tact:SG35_011180"/>
<protein>
    <submittedName>
        <fullName evidence="1">Phenylacetate--CoA ligase family protein</fullName>
    </submittedName>
</protein>
<evidence type="ECO:0000313" key="1">
    <source>
        <dbReference type="EMBL" id="WDE01141.1"/>
    </source>
</evidence>
<accession>A0AAF0C5I8</accession>
<evidence type="ECO:0000313" key="2">
    <source>
        <dbReference type="Proteomes" id="UP000032568"/>
    </source>
</evidence>
<proteinExistence type="predicted"/>
<dbReference type="GO" id="GO:0016874">
    <property type="term" value="F:ligase activity"/>
    <property type="evidence" value="ECO:0007669"/>
    <property type="project" value="UniProtKB-KW"/>
</dbReference>